<proteinExistence type="predicted"/>
<gene>
    <name evidence="2" type="ORF">BHX94_03860</name>
</gene>
<evidence type="ECO:0000313" key="3">
    <source>
        <dbReference type="Proteomes" id="UP000249579"/>
    </source>
</evidence>
<organism evidence="2 3">
    <name type="scientific">Macrococcoides bohemicum</name>
    <dbReference type="NCBI Taxonomy" id="1903056"/>
    <lineage>
        <taxon>Bacteria</taxon>
        <taxon>Bacillati</taxon>
        <taxon>Bacillota</taxon>
        <taxon>Bacilli</taxon>
        <taxon>Bacillales</taxon>
        <taxon>Staphylococcaceae</taxon>
        <taxon>Macrococcoides</taxon>
    </lineage>
</organism>
<feature type="domain" description="CobW C-terminal" evidence="1">
    <location>
        <begin position="9"/>
        <end position="71"/>
    </location>
</feature>
<dbReference type="SUPFAM" id="SSF90002">
    <property type="entry name" value="Hypothetical protein YjiA, C-terminal domain"/>
    <property type="match status" value="1"/>
</dbReference>
<dbReference type="RefSeq" id="WP_111745060.1">
    <property type="nucleotide sequence ID" value="NZ_PZJG01000001.1"/>
</dbReference>
<accession>A0A328A7U0</accession>
<dbReference type="InterPro" id="IPR011629">
    <property type="entry name" value="CobW-like_C"/>
</dbReference>
<name>A0A328A7U0_9STAP</name>
<dbReference type="AlphaFoldDB" id="A0A328A7U0"/>
<dbReference type="PANTHER" id="PTHR43603:SF3">
    <property type="entry name" value="ZINC CHAPERONE YCIC"/>
    <property type="match status" value="1"/>
</dbReference>
<evidence type="ECO:0000259" key="1">
    <source>
        <dbReference type="Pfam" id="PF07683"/>
    </source>
</evidence>
<dbReference type="PANTHER" id="PTHR43603">
    <property type="entry name" value="COBW DOMAIN-CONTAINING PROTEIN DDB_G0274527"/>
    <property type="match status" value="1"/>
</dbReference>
<evidence type="ECO:0000313" key="2">
    <source>
        <dbReference type="EMBL" id="RAK50613.1"/>
    </source>
</evidence>
<comment type="caution">
    <text evidence="2">The sequence shown here is derived from an EMBL/GenBank/DDBJ whole genome shotgun (WGS) entry which is preliminary data.</text>
</comment>
<protein>
    <recommendedName>
        <fullName evidence="1">CobW C-terminal domain-containing protein</fullName>
    </recommendedName>
</protein>
<dbReference type="InterPro" id="IPR051927">
    <property type="entry name" value="Zn_Chap_cDPG_Synth"/>
</dbReference>
<sequence>MSFQAGNSMQIQGAGEWIATYNETDIQAEMMEDPTLKARWYSEYGDRQTELVFIGIEMNITQIIQDLDDCLLTDDEMKQDWSTFNDPLPQFTVAEPVEADVIYKNIK</sequence>
<dbReference type="Pfam" id="PF07683">
    <property type="entry name" value="CobW_C"/>
    <property type="match status" value="1"/>
</dbReference>
<dbReference type="OrthoDB" id="9808822at2"/>
<reference evidence="2 3" key="1">
    <citation type="journal article" date="2018" name="Front. Microbiol.">
        <title>Description and Comparative Genomics of Macrococcus caseolyticus subsp. hominis subsp. nov., Macrococcus goetzii sp. nov., Macrococcus epidermidis sp. nov., and Macrococcus bohemicus sp. nov., Novel Macrococci From Human Clinical Material With Virulence Potential and Suspected Uptake of Foreign DNA by Natural Transformation.</title>
        <authorList>
            <person name="Maslanova I."/>
            <person name="Wertheimer Z."/>
            <person name="Sedlacek I."/>
            <person name="Svec P."/>
            <person name="Indrakova A."/>
            <person name="Kovarovic V."/>
            <person name="Schumann P."/>
            <person name="Sproer C."/>
            <person name="Kralova S."/>
            <person name="Sedo O."/>
            <person name="Kristofova L."/>
            <person name="Vrbovska V."/>
            <person name="Fuzik T."/>
            <person name="Petras P."/>
            <person name="Zdrahal Z."/>
            <person name="Ruzickova V."/>
            <person name="Doskar J."/>
            <person name="Pantucek R."/>
        </authorList>
    </citation>
    <scope>NUCLEOTIDE SEQUENCE [LARGE SCALE GENOMIC DNA]</scope>
    <source>
        <strain evidence="2 3">03/115</strain>
    </source>
</reference>
<dbReference type="Proteomes" id="UP000249579">
    <property type="component" value="Unassembled WGS sequence"/>
</dbReference>
<dbReference type="EMBL" id="PZJG01000001">
    <property type="protein sequence ID" value="RAK50613.1"/>
    <property type="molecule type" value="Genomic_DNA"/>
</dbReference>